<dbReference type="AlphaFoldDB" id="A0A974PBB7"/>
<accession>A0A974PBB7</accession>
<sequence length="49" mass="5453">MFIEKLIAESEAGKPQFWALGNMGIKTKSIGKSPVGRNGLKGFFLFFIF</sequence>
<dbReference type="Proteomes" id="UP000595841">
    <property type="component" value="Chromosome"/>
</dbReference>
<organism evidence="1 2">
    <name type="scientific">Paenibacillus sonchi</name>
    <dbReference type="NCBI Taxonomy" id="373687"/>
    <lineage>
        <taxon>Bacteria</taxon>
        <taxon>Bacillati</taxon>
        <taxon>Bacillota</taxon>
        <taxon>Bacilli</taxon>
        <taxon>Bacillales</taxon>
        <taxon>Paenibacillaceae</taxon>
        <taxon>Paenibacillus</taxon>
        <taxon>Paenibacillus sonchi group</taxon>
    </lineage>
</organism>
<dbReference type="KEGG" id="pson:JI735_27575"/>
<evidence type="ECO:0000313" key="2">
    <source>
        <dbReference type="Proteomes" id="UP000595841"/>
    </source>
</evidence>
<name>A0A974PBB7_9BACL</name>
<keyword evidence="2" id="KW-1185">Reference proteome</keyword>
<protein>
    <submittedName>
        <fullName evidence="1">Uncharacterized protein</fullName>
    </submittedName>
</protein>
<dbReference type="RefSeq" id="WP_202676631.1">
    <property type="nucleotide sequence ID" value="NZ_CP068595.1"/>
</dbReference>
<proteinExistence type="predicted"/>
<dbReference type="EMBL" id="CP068595">
    <property type="protein sequence ID" value="QQZ60243.1"/>
    <property type="molecule type" value="Genomic_DNA"/>
</dbReference>
<evidence type="ECO:0000313" key="1">
    <source>
        <dbReference type="EMBL" id="QQZ60243.1"/>
    </source>
</evidence>
<gene>
    <name evidence="1" type="ORF">JI735_27575</name>
</gene>
<reference evidence="1 2" key="1">
    <citation type="submission" date="2021-01" db="EMBL/GenBank/DDBJ databases">
        <title>Whole genome sequence of Paenibacillus sonchi LMG 24727 for comparative genomics.</title>
        <authorList>
            <person name="Lee G."/>
            <person name="Kim M.-J."/>
            <person name="Lim K."/>
            <person name="Shin J.-H."/>
        </authorList>
    </citation>
    <scope>NUCLEOTIDE SEQUENCE [LARGE SCALE GENOMIC DNA]</scope>
    <source>
        <strain evidence="1 2">LMG 24727</strain>
    </source>
</reference>